<evidence type="ECO:0000256" key="1">
    <source>
        <dbReference type="SAM" id="Phobius"/>
    </source>
</evidence>
<dbReference type="AlphaFoldDB" id="A0A6A6IZL2"/>
<organism evidence="2 3">
    <name type="scientific">Trematosphaeria pertusa</name>
    <dbReference type="NCBI Taxonomy" id="390896"/>
    <lineage>
        <taxon>Eukaryota</taxon>
        <taxon>Fungi</taxon>
        <taxon>Dikarya</taxon>
        <taxon>Ascomycota</taxon>
        <taxon>Pezizomycotina</taxon>
        <taxon>Dothideomycetes</taxon>
        <taxon>Pleosporomycetidae</taxon>
        <taxon>Pleosporales</taxon>
        <taxon>Massarineae</taxon>
        <taxon>Trematosphaeriaceae</taxon>
        <taxon>Trematosphaeria</taxon>
    </lineage>
</organism>
<dbReference type="OrthoDB" id="3692311at2759"/>
<protein>
    <submittedName>
        <fullName evidence="2">Uncharacterized protein</fullName>
    </submittedName>
</protein>
<dbReference type="Proteomes" id="UP000800094">
    <property type="component" value="Unassembled WGS sequence"/>
</dbReference>
<dbReference type="RefSeq" id="XP_033689597.1">
    <property type="nucleotide sequence ID" value="XM_033830794.1"/>
</dbReference>
<keyword evidence="1" id="KW-1133">Transmembrane helix</keyword>
<gene>
    <name evidence="2" type="ORF">BU26DRAFT_527636</name>
</gene>
<feature type="transmembrane region" description="Helical" evidence="1">
    <location>
        <begin position="174"/>
        <end position="192"/>
    </location>
</feature>
<dbReference type="EMBL" id="ML987190">
    <property type="protein sequence ID" value="KAF2254593.1"/>
    <property type="molecule type" value="Genomic_DNA"/>
</dbReference>
<keyword evidence="1" id="KW-0812">Transmembrane</keyword>
<feature type="transmembrane region" description="Helical" evidence="1">
    <location>
        <begin position="118"/>
        <end position="135"/>
    </location>
</feature>
<proteinExistence type="predicted"/>
<feature type="transmembrane region" description="Helical" evidence="1">
    <location>
        <begin position="72"/>
        <end position="98"/>
    </location>
</feature>
<reference evidence="2" key="1">
    <citation type="journal article" date="2020" name="Stud. Mycol.">
        <title>101 Dothideomycetes genomes: a test case for predicting lifestyles and emergence of pathogens.</title>
        <authorList>
            <person name="Haridas S."/>
            <person name="Albert R."/>
            <person name="Binder M."/>
            <person name="Bloem J."/>
            <person name="Labutti K."/>
            <person name="Salamov A."/>
            <person name="Andreopoulos B."/>
            <person name="Baker S."/>
            <person name="Barry K."/>
            <person name="Bills G."/>
            <person name="Bluhm B."/>
            <person name="Cannon C."/>
            <person name="Castanera R."/>
            <person name="Culley D."/>
            <person name="Daum C."/>
            <person name="Ezra D."/>
            <person name="Gonzalez J."/>
            <person name="Henrissat B."/>
            <person name="Kuo A."/>
            <person name="Liang C."/>
            <person name="Lipzen A."/>
            <person name="Lutzoni F."/>
            <person name="Magnuson J."/>
            <person name="Mondo S."/>
            <person name="Nolan M."/>
            <person name="Ohm R."/>
            <person name="Pangilinan J."/>
            <person name="Park H.-J."/>
            <person name="Ramirez L."/>
            <person name="Alfaro M."/>
            <person name="Sun H."/>
            <person name="Tritt A."/>
            <person name="Yoshinaga Y."/>
            <person name="Zwiers L.-H."/>
            <person name="Turgeon B."/>
            <person name="Goodwin S."/>
            <person name="Spatafora J."/>
            <person name="Crous P."/>
            <person name="Grigoriev I."/>
        </authorList>
    </citation>
    <scope>NUCLEOTIDE SEQUENCE</scope>
    <source>
        <strain evidence="2">CBS 122368</strain>
    </source>
</reference>
<keyword evidence="1" id="KW-0472">Membrane</keyword>
<name>A0A6A6IZL2_9PLEO</name>
<dbReference type="GeneID" id="54584124"/>
<evidence type="ECO:0000313" key="2">
    <source>
        <dbReference type="EMBL" id="KAF2254593.1"/>
    </source>
</evidence>
<keyword evidence="3" id="KW-1185">Reference proteome</keyword>
<evidence type="ECO:0000313" key="3">
    <source>
        <dbReference type="Proteomes" id="UP000800094"/>
    </source>
</evidence>
<feature type="transmembrane region" description="Helical" evidence="1">
    <location>
        <begin position="631"/>
        <end position="654"/>
    </location>
</feature>
<accession>A0A6A6IZL2</accession>
<sequence length="719" mass="79032">MLFALLHEPTFLSKCRRNRFPNHVLGYSPEPSAQPAPITQGSRSKTWATTVTRIPSWPEEARPLRKRNCISFLYTIGDVLLVLLPIYFILLGVAVTTLNGKRTKGNAFGPKVESAMDLGPTIFLIVFAAISGRSMKMIARYLAERGSKLSTLELLMASQSVWGTVESQVLMQRLTLVGANLLFLWTLSPLGGQASLRLMRRDNRAAESSTKLRYMSICPGSAMWGMATTYEENGKFADAAALYSAALLAPQASKVRPQDPWGNVKIPSLEAYNLSKSNSADWFNLPSRISSPEVYSSLVGLPLVGLPPNGTSRFTLETSYLTVDCGPFSQTLYPSNISSNPMHTNWTKLEELVPGQVWADKSVWNPFEPQNRTTIQDPGDGVYLGRFDAFVGNTNASVLDRGNDTVRTHRGLLYTSLYPSGDSENGDFALNIGRCSLAQSHAEAMLRCDEDSCVTEKIRKSLSDHRPVAYTSLEHHLIMYGLAQNFPLAVSSSGAFSSATERFLANSSSYPFLQQNGHPTAKESYVDLSVVPPDVFSRRLSLLLNTYYQLSIRPTGYFGSLSTNLSRYGPDTLPSTDLNAYLPANLSATSHSIEEWWPPFRDLVQGTDAPFIGATTMGNVTTVEEIFVCDFAWLALLFASSTIIFITGAIALILKRKTVGPELFGFVTSMTTLDAMERARLLKDVEVFVGDVHGEKDVGHIALAAGVSVRKLERGRLYA</sequence>